<dbReference type="OrthoDB" id="6434328at2759"/>
<organism evidence="2 3">
    <name type="scientific">Araneus ventricosus</name>
    <name type="common">Orbweaver spider</name>
    <name type="synonym">Epeira ventricosa</name>
    <dbReference type="NCBI Taxonomy" id="182803"/>
    <lineage>
        <taxon>Eukaryota</taxon>
        <taxon>Metazoa</taxon>
        <taxon>Ecdysozoa</taxon>
        <taxon>Arthropoda</taxon>
        <taxon>Chelicerata</taxon>
        <taxon>Arachnida</taxon>
        <taxon>Araneae</taxon>
        <taxon>Araneomorphae</taxon>
        <taxon>Entelegynae</taxon>
        <taxon>Araneoidea</taxon>
        <taxon>Araneidae</taxon>
        <taxon>Araneus</taxon>
    </lineage>
</organism>
<keyword evidence="1" id="KW-0472">Membrane</keyword>
<gene>
    <name evidence="2" type="ORF">AVEN_214803_1</name>
</gene>
<evidence type="ECO:0000313" key="2">
    <source>
        <dbReference type="EMBL" id="GBN75572.1"/>
    </source>
</evidence>
<dbReference type="AlphaFoldDB" id="A0A4Y2RID1"/>
<proteinExistence type="predicted"/>
<feature type="transmembrane region" description="Helical" evidence="1">
    <location>
        <begin position="82"/>
        <end position="104"/>
    </location>
</feature>
<sequence length="194" mass="21864">MVVFFTRLGSVTKILVVGGLRQRGFRIRKEKREAEKGKKRAALAPGRIRNFAADYRLGRAGDAGFGCVRRPDSYTRALLDTLWMLSTLVMSFYFSGMVLTYLFLRKTRQIDSIEDLAASKDMQPILEYQSSVYSTFRGGLKRGDPPVGVMRKFGEGLPSQMSSPSSDNGYKLRDPFHNIPRVASKRDVNVIKLT</sequence>
<accession>A0A4Y2RID1</accession>
<keyword evidence="1" id="KW-0812">Transmembrane</keyword>
<name>A0A4Y2RID1_ARAVE</name>
<protein>
    <submittedName>
        <fullName evidence="2">Uncharacterized protein</fullName>
    </submittedName>
</protein>
<comment type="caution">
    <text evidence="2">The sequence shown here is derived from an EMBL/GenBank/DDBJ whole genome shotgun (WGS) entry which is preliminary data.</text>
</comment>
<keyword evidence="3" id="KW-1185">Reference proteome</keyword>
<evidence type="ECO:0000256" key="1">
    <source>
        <dbReference type="SAM" id="Phobius"/>
    </source>
</evidence>
<evidence type="ECO:0000313" key="3">
    <source>
        <dbReference type="Proteomes" id="UP000499080"/>
    </source>
</evidence>
<dbReference type="Proteomes" id="UP000499080">
    <property type="component" value="Unassembled WGS sequence"/>
</dbReference>
<keyword evidence="1" id="KW-1133">Transmembrane helix</keyword>
<reference evidence="2 3" key="1">
    <citation type="journal article" date="2019" name="Sci. Rep.">
        <title>Orb-weaving spider Araneus ventricosus genome elucidates the spidroin gene catalogue.</title>
        <authorList>
            <person name="Kono N."/>
            <person name="Nakamura H."/>
            <person name="Ohtoshi R."/>
            <person name="Moran D.A.P."/>
            <person name="Shinohara A."/>
            <person name="Yoshida Y."/>
            <person name="Fujiwara M."/>
            <person name="Mori M."/>
            <person name="Tomita M."/>
            <person name="Arakawa K."/>
        </authorList>
    </citation>
    <scope>NUCLEOTIDE SEQUENCE [LARGE SCALE GENOMIC DNA]</scope>
</reference>
<dbReference type="EMBL" id="BGPR01017243">
    <property type="protein sequence ID" value="GBN75572.1"/>
    <property type="molecule type" value="Genomic_DNA"/>
</dbReference>